<dbReference type="Proteomes" id="UP000650466">
    <property type="component" value="Unassembled WGS sequence"/>
</dbReference>
<evidence type="ECO:0000259" key="1">
    <source>
        <dbReference type="Pfam" id="PF07833"/>
    </source>
</evidence>
<comment type="caution">
    <text evidence="2">The sequence shown here is derived from an EMBL/GenBank/DDBJ whole genome shotgun (WGS) entry which is preliminary data.</text>
</comment>
<proteinExistence type="predicted"/>
<dbReference type="SUPFAM" id="SSF55383">
    <property type="entry name" value="Copper amine oxidase, domain N"/>
    <property type="match status" value="1"/>
</dbReference>
<evidence type="ECO:0000313" key="3">
    <source>
        <dbReference type="Proteomes" id="UP000650466"/>
    </source>
</evidence>
<dbReference type="Gene3D" id="3.30.457.10">
    <property type="entry name" value="Copper amine oxidase-like, N-terminal domain"/>
    <property type="match status" value="1"/>
</dbReference>
<protein>
    <submittedName>
        <fullName evidence="2">Copper amine oxidase N-terminal domain-containing protein</fullName>
    </submittedName>
</protein>
<dbReference type="AlphaFoldDB" id="A0A926KR79"/>
<dbReference type="RefSeq" id="WP_188176250.1">
    <property type="nucleotide sequence ID" value="NZ_JACVVD010000007.1"/>
</dbReference>
<name>A0A926KR79_9BACL</name>
<gene>
    <name evidence="2" type="ORF">ICC18_20335</name>
</gene>
<dbReference type="EMBL" id="JACVVD010000007">
    <property type="protein sequence ID" value="MBD0382470.1"/>
    <property type="molecule type" value="Genomic_DNA"/>
</dbReference>
<organism evidence="2 3">
    <name type="scientific">Paenibacillus sedimenti</name>
    <dbReference type="NCBI Taxonomy" id="2770274"/>
    <lineage>
        <taxon>Bacteria</taxon>
        <taxon>Bacillati</taxon>
        <taxon>Bacillota</taxon>
        <taxon>Bacilli</taxon>
        <taxon>Bacillales</taxon>
        <taxon>Paenibacillaceae</taxon>
        <taxon>Paenibacillus</taxon>
    </lineage>
</organism>
<dbReference type="Pfam" id="PF07833">
    <property type="entry name" value="Cu_amine_oxidN1"/>
    <property type="match status" value="1"/>
</dbReference>
<dbReference type="InterPro" id="IPR012854">
    <property type="entry name" value="Cu_amine_oxidase-like_N"/>
</dbReference>
<evidence type="ECO:0000313" key="2">
    <source>
        <dbReference type="EMBL" id="MBD0382470.1"/>
    </source>
</evidence>
<accession>A0A926KR79</accession>
<reference evidence="2" key="1">
    <citation type="submission" date="2020-09" db="EMBL/GenBank/DDBJ databases">
        <title>Draft Genome Sequence of Paenibacillus sp. WST5.</title>
        <authorList>
            <person name="Bao Z."/>
        </authorList>
    </citation>
    <scope>NUCLEOTIDE SEQUENCE</scope>
    <source>
        <strain evidence="2">WST5</strain>
    </source>
</reference>
<dbReference type="InterPro" id="IPR036582">
    <property type="entry name" value="Mao_N_sf"/>
</dbReference>
<dbReference type="PROSITE" id="PS51257">
    <property type="entry name" value="PROKAR_LIPOPROTEIN"/>
    <property type="match status" value="1"/>
</dbReference>
<sequence>MQKRRLTWWISTALIVLLFALTGCQAVQGLDIAQAFQNHANITSSVSKGTLQLELIPDHADALTPENKTFMDSLQNTKIEITNANMQDAQHLSADGSLTYSKGSIPFKLNIDGTKVIIKIDGAPKPIVFDPLTATEGRLAGALSLLPQGIKNELGHAINSIEPALVKFILNNAPNPKNITVTSASEPVNGETLALQKAHVELNGTELTDLLKTVLGNILADEEGLKELISQLYDALLPIINEQSTGESSTLTSLLKNKSLAVGFVYSSVRQALEEAAAGLDKAAPLSNKATLKADFFIDADKQLRKQNLELYMPVAKSDNGVSAFKLTLTSETWNINKPVKADMIDVSGGTLNFGAGPSSLYSLLSQLDKQSKLYKFLKEDLRVTKKKIQLQLGEAAGNDDPDSLNPFINADGVTMVPVRFVSEQLGAEVKWNGELKQVTIKDALTGTVIILTLDDKTASVNGSASQLESAAALHNSSTFVPVRFIAEKLGSKVAFDNATRVVTIKRD</sequence>
<keyword evidence="3" id="KW-1185">Reference proteome</keyword>
<feature type="domain" description="Copper amine oxidase-like N-terminal" evidence="1">
    <location>
        <begin position="405"/>
        <end position="505"/>
    </location>
</feature>